<sequence>MQWRRCKSKPSAEVLIYSVQQAQSSGRNTSHDIGTWRGAALCKRRANVPVVPIRVEKTPADVCYNLTVSPHIYSVYDYKSDVILENVIFSFVLKVTF</sequence>
<dbReference type="AlphaFoldDB" id="A0A4Z2ENB8"/>
<evidence type="ECO:0000313" key="2">
    <source>
        <dbReference type="Proteomes" id="UP000314294"/>
    </source>
</evidence>
<reference evidence="1 2" key="1">
    <citation type="submission" date="2019-03" db="EMBL/GenBank/DDBJ databases">
        <title>First draft genome of Liparis tanakae, snailfish: a comprehensive survey of snailfish specific genes.</title>
        <authorList>
            <person name="Kim W."/>
            <person name="Song I."/>
            <person name="Jeong J.-H."/>
            <person name="Kim D."/>
            <person name="Kim S."/>
            <person name="Ryu S."/>
            <person name="Song J.Y."/>
            <person name="Lee S.K."/>
        </authorList>
    </citation>
    <scope>NUCLEOTIDE SEQUENCE [LARGE SCALE GENOMIC DNA]</scope>
    <source>
        <tissue evidence="1">Muscle</tissue>
    </source>
</reference>
<proteinExistence type="predicted"/>
<accession>A0A4Z2ENB8</accession>
<protein>
    <submittedName>
        <fullName evidence="1">Uncharacterized protein</fullName>
    </submittedName>
</protein>
<organism evidence="1 2">
    <name type="scientific">Liparis tanakae</name>
    <name type="common">Tanaka's snailfish</name>
    <dbReference type="NCBI Taxonomy" id="230148"/>
    <lineage>
        <taxon>Eukaryota</taxon>
        <taxon>Metazoa</taxon>
        <taxon>Chordata</taxon>
        <taxon>Craniata</taxon>
        <taxon>Vertebrata</taxon>
        <taxon>Euteleostomi</taxon>
        <taxon>Actinopterygii</taxon>
        <taxon>Neopterygii</taxon>
        <taxon>Teleostei</taxon>
        <taxon>Neoteleostei</taxon>
        <taxon>Acanthomorphata</taxon>
        <taxon>Eupercaria</taxon>
        <taxon>Perciformes</taxon>
        <taxon>Cottioidei</taxon>
        <taxon>Cottales</taxon>
        <taxon>Liparidae</taxon>
        <taxon>Liparis</taxon>
    </lineage>
</organism>
<evidence type="ECO:0000313" key="1">
    <source>
        <dbReference type="EMBL" id="TNN30080.1"/>
    </source>
</evidence>
<keyword evidence="2" id="KW-1185">Reference proteome</keyword>
<gene>
    <name evidence="1" type="ORF">EYF80_059770</name>
</gene>
<comment type="caution">
    <text evidence="1">The sequence shown here is derived from an EMBL/GenBank/DDBJ whole genome shotgun (WGS) entry which is preliminary data.</text>
</comment>
<dbReference type="EMBL" id="SRLO01004875">
    <property type="protein sequence ID" value="TNN30080.1"/>
    <property type="molecule type" value="Genomic_DNA"/>
</dbReference>
<dbReference type="Proteomes" id="UP000314294">
    <property type="component" value="Unassembled WGS sequence"/>
</dbReference>
<name>A0A4Z2ENB8_9TELE</name>